<name>A0ABP9USH8_9BACT</name>
<keyword evidence="2" id="KW-1185">Reference proteome</keyword>
<proteinExistence type="predicted"/>
<dbReference type="RefSeq" id="WP_353568587.1">
    <property type="nucleotide sequence ID" value="NZ_BAABRI010000026.1"/>
</dbReference>
<comment type="caution">
    <text evidence="1">The sequence shown here is derived from an EMBL/GenBank/DDBJ whole genome shotgun (WGS) entry which is preliminary data.</text>
</comment>
<accession>A0ABP9USH8</accession>
<evidence type="ECO:0000313" key="2">
    <source>
        <dbReference type="Proteomes" id="UP001476282"/>
    </source>
</evidence>
<reference evidence="1 2" key="1">
    <citation type="submission" date="2024-02" db="EMBL/GenBank/DDBJ databases">
        <title>Haloferula sargassicola NBRC 104335.</title>
        <authorList>
            <person name="Ichikawa N."/>
            <person name="Katano-Makiyama Y."/>
            <person name="Hidaka K."/>
        </authorList>
    </citation>
    <scope>NUCLEOTIDE SEQUENCE [LARGE SCALE GENOMIC DNA]</scope>
    <source>
        <strain evidence="1 2">NBRC 104335</strain>
    </source>
</reference>
<protein>
    <submittedName>
        <fullName evidence="1">Uncharacterized protein</fullName>
    </submittedName>
</protein>
<dbReference type="EMBL" id="BAABRI010000026">
    <property type="protein sequence ID" value="GAA5484493.1"/>
    <property type="molecule type" value="Genomic_DNA"/>
</dbReference>
<organism evidence="1 2">
    <name type="scientific">Haloferula sargassicola</name>
    <dbReference type="NCBI Taxonomy" id="490096"/>
    <lineage>
        <taxon>Bacteria</taxon>
        <taxon>Pseudomonadati</taxon>
        <taxon>Verrucomicrobiota</taxon>
        <taxon>Verrucomicrobiia</taxon>
        <taxon>Verrucomicrobiales</taxon>
        <taxon>Verrucomicrobiaceae</taxon>
        <taxon>Haloferula</taxon>
    </lineage>
</organism>
<sequence>MTPPPPLPRPLRHAIFYGRAAGGIRFDGPKVVIEQIKDAHQQAEQWLAGRPNLEVLTISNGSASNGNAVNAVFVTVWYREPAR</sequence>
<dbReference type="Proteomes" id="UP001476282">
    <property type="component" value="Unassembled WGS sequence"/>
</dbReference>
<gene>
    <name evidence="1" type="ORF">Hsar01_03737</name>
</gene>
<evidence type="ECO:0000313" key="1">
    <source>
        <dbReference type="EMBL" id="GAA5484493.1"/>
    </source>
</evidence>